<keyword evidence="1 2" id="KW-0812">Transmembrane</keyword>
<protein>
    <submittedName>
        <fullName evidence="2">Transmembrane domain-containing protein</fullName>
    </submittedName>
</protein>
<dbReference type="PANTHER" id="PTHR12242">
    <property type="entry name" value="OS02G0130600 PROTEIN-RELATED"/>
    <property type="match status" value="1"/>
</dbReference>
<evidence type="ECO:0000313" key="4">
    <source>
        <dbReference type="Proteomes" id="UP000018208"/>
    </source>
</evidence>
<organism evidence="2">
    <name type="scientific">Spironucleus salmonicida</name>
    <dbReference type="NCBI Taxonomy" id="348837"/>
    <lineage>
        <taxon>Eukaryota</taxon>
        <taxon>Metamonada</taxon>
        <taxon>Diplomonadida</taxon>
        <taxon>Hexamitidae</taxon>
        <taxon>Hexamitinae</taxon>
        <taxon>Spironucleus</taxon>
    </lineage>
</organism>
<dbReference type="OrthoDB" id="10609083at2759"/>
<feature type="transmembrane region" description="Helical" evidence="1">
    <location>
        <begin position="167"/>
        <end position="184"/>
    </location>
</feature>
<feature type="transmembrane region" description="Helical" evidence="1">
    <location>
        <begin position="29"/>
        <end position="48"/>
    </location>
</feature>
<accession>V6LIG0</accession>
<feature type="transmembrane region" description="Helical" evidence="1">
    <location>
        <begin position="204"/>
        <end position="226"/>
    </location>
</feature>
<keyword evidence="4" id="KW-1185">Reference proteome</keyword>
<reference evidence="2 3" key="1">
    <citation type="journal article" date="2014" name="PLoS Genet.">
        <title>The Genome of Spironucleus salmonicida Highlights a Fish Pathogen Adapted to Fluctuating Environments.</title>
        <authorList>
            <person name="Xu F."/>
            <person name="Jerlstrom-Hultqvist J."/>
            <person name="Einarsson E."/>
            <person name="Astvaldsson A."/>
            <person name="Svard S.G."/>
            <person name="Andersson J.O."/>
        </authorList>
    </citation>
    <scope>NUCLEOTIDE SEQUENCE</scope>
    <source>
        <strain evidence="3">ATCC 50377</strain>
    </source>
</reference>
<dbReference type="GO" id="GO:0016020">
    <property type="term" value="C:membrane"/>
    <property type="evidence" value="ECO:0007669"/>
    <property type="project" value="TreeGrafter"/>
</dbReference>
<dbReference type="Proteomes" id="UP000018208">
    <property type="component" value="Unassembled WGS sequence"/>
</dbReference>
<proteinExistence type="predicted"/>
<dbReference type="EMBL" id="KI546128">
    <property type="protein sequence ID" value="EST44103.1"/>
    <property type="molecule type" value="Genomic_DNA"/>
</dbReference>
<feature type="transmembrane region" description="Helical" evidence="1">
    <location>
        <begin position="102"/>
        <end position="123"/>
    </location>
</feature>
<name>V6LIG0_9EUKA</name>
<reference evidence="3" key="2">
    <citation type="submission" date="2020-12" db="EMBL/GenBank/DDBJ databases">
        <title>New Spironucleus salmonicida genome in near-complete chromosomes.</title>
        <authorList>
            <person name="Xu F."/>
            <person name="Kurt Z."/>
            <person name="Jimenez-Gonzalez A."/>
            <person name="Astvaldsson A."/>
            <person name="Andersson J.O."/>
            <person name="Svard S.G."/>
        </authorList>
    </citation>
    <scope>NUCLEOTIDE SEQUENCE</scope>
    <source>
        <strain evidence="3">ATCC 50377</strain>
    </source>
</reference>
<evidence type="ECO:0000256" key="1">
    <source>
        <dbReference type="SAM" id="Phobius"/>
    </source>
</evidence>
<dbReference type="VEuPathDB" id="GiardiaDB:SS50377_24117"/>
<keyword evidence="1" id="KW-0472">Membrane</keyword>
<dbReference type="AlphaFoldDB" id="V6LIG0"/>
<evidence type="ECO:0000313" key="2">
    <source>
        <dbReference type="EMBL" id="EST44103.1"/>
    </source>
</evidence>
<evidence type="ECO:0000313" key="3">
    <source>
        <dbReference type="EMBL" id="KAH0574170.1"/>
    </source>
</evidence>
<gene>
    <name evidence="2" type="ORF">SS50377_16102</name>
    <name evidence="3" type="ORF">SS50377_24117</name>
</gene>
<keyword evidence="1" id="KW-1133">Transmembrane helix</keyword>
<dbReference type="EMBL" id="AUWU02000004">
    <property type="protein sequence ID" value="KAH0574170.1"/>
    <property type="molecule type" value="Genomic_DNA"/>
</dbReference>
<feature type="transmembrane region" description="Helical" evidence="1">
    <location>
        <begin position="135"/>
        <end position="155"/>
    </location>
</feature>
<sequence>MPPYPSLHDVATSPILSSQILYNLRMTSFIAHIMVIVLGIYTRFPVFFVQFTNWTNMMSTVYATFALLSSYYFARPKFYNDASLTKVFVRSRPSKLAHATQILLQLTLPLHGIVTSVFWPLVFPEADTSHGGFDYTYFLLSHGTTLFLLILETLFNKVQFDRKILKFHAIYIFVYALLALFLLYRYNFAVYSFVDFRTSKLNRIILAFIPLLVIIFNEFAILLALLRNKAVKSALDIDIPKIQKRYKRFIRERKSFANESDGSSFE</sequence>